<protein>
    <recommendedName>
        <fullName evidence="1">DUF6699 domain-containing protein</fullName>
    </recommendedName>
</protein>
<dbReference type="Pfam" id="PF20415">
    <property type="entry name" value="DUF6699"/>
    <property type="match status" value="1"/>
</dbReference>
<dbReference type="InterPro" id="IPR046522">
    <property type="entry name" value="DUF6699"/>
</dbReference>
<evidence type="ECO:0000313" key="2">
    <source>
        <dbReference type="EMBL" id="KAJ3837746.1"/>
    </source>
</evidence>
<sequence length="152" mass="17515">MKEEAIALNWPLVNPAPSMKPKSNAIQWDIADDPRQYGTVKLWYRSAFVGYAATEMLVVPASTHVRLTEMRILLDQQDFKCWPIDIKRENGITCLDVLVAIYLTLQRPLMGEEVQNALHWRPGIMKRVNLLSARRLFHGLIQDGDTWTALLW</sequence>
<reference evidence="2" key="1">
    <citation type="submission" date="2022-08" db="EMBL/GenBank/DDBJ databases">
        <authorList>
            <consortium name="DOE Joint Genome Institute"/>
            <person name="Min B."/>
            <person name="Riley R."/>
            <person name="Sierra-Patev S."/>
            <person name="Naranjo-Ortiz M."/>
            <person name="Looney B."/>
            <person name="Konkel Z."/>
            <person name="Slot J.C."/>
            <person name="Sakamoto Y."/>
            <person name="Steenwyk J.L."/>
            <person name="Rokas A."/>
            <person name="Carro J."/>
            <person name="Camarero S."/>
            <person name="Ferreira P."/>
            <person name="Molpeceres G."/>
            <person name="Ruiz-Duenas F.J."/>
            <person name="Serrano A."/>
            <person name="Henrissat B."/>
            <person name="Drula E."/>
            <person name="Hughes K.W."/>
            <person name="Mata J.L."/>
            <person name="Ishikawa N.K."/>
            <person name="Vargas-Isla R."/>
            <person name="Ushijima S."/>
            <person name="Smith C.A."/>
            <person name="Ahrendt S."/>
            <person name="Andreopoulos W."/>
            <person name="He G."/>
            <person name="Labutti K."/>
            <person name="Lipzen A."/>
            <person name="Ng V."/>
            <person name="Sandor L."/>
            <person name="Barry K."/>
            <person name="Martinez A.T."/>
            <person name="Xiao Y."/>
            <person name="Gibbons J.G."/>
            <person name="Terashima K."/>
            <person name="Hibbett D.S."/>
            <person name="Grigoriev I.V."/>
        </authorList>
    </citation>
    <scope>NUCLEOTIDE SEQUENCE</scope>
    <source>
        <strain evidence="2">TFB9207</strain>
    </source>
</reference>
<dbReference type="AlphaFoldDB" id="A0AA38P7U3"/>
<feature type="domain" description="DUF6699" evidence="1">
    <location>
        <begin position="26"/>
        <end position="143"/>
    </location>
</feature>
<accession>A0AA38P7U3</accession>
<organism evidence="2 3">
    <name type="scientific">Lentinula raphanica</name>
    <dbReference type="NCBI Taxonomy" id="153919"/>
    <lineage>
        <taxon>Eukaryota</taxon>
        <taxon>Fungi</taxon>
        <taxon>Dikarya</taxon>
        <taxon>Basidiomycota</taxon>
        <taxon>Agaricomycotina</taxon>
        <taxon>Agaricomycetes</taxon>
        <taxon>Agaricomycetidae</taxon>
        <taxon>Agaricales</taxon>
        <taxon>Marasmiineae</taxon>
        <taxon>Omphalotaceae</taxon>
        <taxon>Lentinula</taxon>
    </lineage>
</organism>
<dbReference type="Proteomes" id="UP001163846">
    <property type="component" value="Unassembled WGS sequence"/>
</dbReference>
<dbReference type="EMBL" id="MU806225">
    <property type="protein sequence ID" value="KAJ3837746.1"/>
    <property type="molecule type" value="Genomic_DNA"/>
</dbReference>
<evidence type="ECO:0000313" key="3">
    <source>
        <dbReference type="Proteomes" id="UP001163846"/>
    </source>
</evidence>
<keyword evidence="3" id="KW-1185">Reference proteome</keyword>
<proteinExistence type="predicted"/>
<gene>
    <name evidence="2" type="ORF">F5878DRAFT_201823</name>
</gene>
<comment type="caution">
    <text evidence="2">The sequence shown here is derived from an EMBL/GenBank/DDBJ whole genome shotgun (WGS) entry which is preliminary data.</text>
</comment>
<evidence type="ECO:0000259" key="1">
    <source>
        <dbReference type="Pfam" id="PF20415"/>
    </source>
</evidence>
<name>A0AA38P7U3_9AGAR</name>